<protein>
    <submittedName>
        <fullName evidence="1">Uncharacterized protein</fullName>
    </submittedName>
</protein>
<gene>
    <name evidence="1" type="ORF">ERS007739_05111</name>
</gene>
<comment type="caution">
    <text evidence="1">The sequence shown here is derived from an EMBL/GenBank/DDBJ whole genome shotgun (WGS) entry which is preliminary data.</text>
</comment>
<name>A0A916LGM3_MYCTX</name>
<dbReference type="Proteomes" id="UP000039021">
    <property type="component" value="Unassembled WGS sequence"/>
</dbReference>
<dbReference type="EMBL" id="CSBK01003727">
    <property type="protein sequence ID" value="CPB18196.1"/>
    <property type="molecule type" value="Genomic_DNA"/>
</dbReference>
<organism evidence="1 2">
    <name type="scientific">Mycobacterium tuberculosis</name>
    <dbReference type="NCBI Taxonomy" id="1773"/>
    <lineage>
        <taxon>Bacteria</taxon>
        <taxon>Bacillati</taxon>
        <taxon>Actinomycetota</taxon>
        <taxon>Actinomycetes</taxon>
        <taxon>Mycobacteriales</taxon>
        <taxon>Mycobacteriaceae</taxon>
        <taxon>Mycobacterium</taxon>
        <taxon>Mycobacterium tuberculosis complex</taxon>
    </lineage>
</organism>
<dbReference type="AlphaFoldDB" id="A0A916LGM3"/>
<evidence type="ECO:0000313" key="2">
    <source>
        <dbReference type="Proteomes" id="UP000039021"/>
    </source>
</evidence>
<accession>A0A916LGM3</accession>
<reference evidence="2" key="1">
    <citation type="submission" date="2015-03" db="EMBL/GenBank/DDBJ databases">
        <authorList>
            <consortium name="Pathogen Informatics"/>
        </authorList>
    </citation>
    <scope>NUCLEOTIDE SEQUENCE [LARGE SCALE GENOMIC DNA]</scope>
    <source>
        <strain evidence="2">N09902308</strain>
    </source>
</reference>
<proteinExistence type="predicted"/>
<evidence type="ECO:0000313" key="1">
    <source>
        <dbReference type="EMBL" id="CPB18196.1"/>
    </source>
</evidence>
<sequence>MRFSLRARSFTASNTSSSMDNVVRMHQMLSHQSGRNASTGWPALAALRISFVGALPREVGADDHHLCPWQR</sequence>